<gene>
    <name evidence="6" type="ORF">PSAKL28_13210</name>
</gene>
<proteinExistence type="predicted"/>
<keyword evidence="2" id="KW-0812">Transmembrane</keyword>
<reference evidence="6 7" key="1">
    <citation type="submission" date="2014-07" db="EMBL/GenBank/DDBJ databases">
        <authorList>
            <person name="Lee K."/>
            <person name="Lim J.Y."/>
            <person name="Hwang I."/>
        </authorList>
    </citation>
    <scope>NUCLEOTIDE SEQUENCE [LARGE SCALE GENOMIC DNA]</scope>
    <source>
        <strain evidence="6 7">KL28</strain>
    </source>
</reference>
<accession>A0A077F4Y3</accession>
<evidence type="ECO:0000313" key="7">
    <source>
        <dbReference type="Proteomes" id="UP000028931"/>
    </source>
</evidence>
<protein>
    <recommendedName>
        <fullName evidence="5">DUF1232 domain-containing protein</fullName>
    </recommendedName>
</protein>
<evidence type="ECO:0000256" key="3">
    <source>
        <dbReference type="ARBA" id="ARBA00022989"/>
    </source>
</evidence>
<keyword evidence="3" id="KW-1133">Transmembrane helix</keyword>
<dbReference type="EMBL" id="CP009048">
    <property type="protein sequence ID" value="AIL60547.1"/>
    <property type="molecule type" value="Genomic_DNA"/>
</dbReference>
<sequence length="146" mass="16362">MKAPWTFARFLPLAERLLSRGRLPALIFAVARKGPRLSKLREDVGLMQALCLAWWRGEYRTISPKALVTVVAGLLYFVSPVDAIPDWLLGVGMLDDIAVLAWVLKAVSDELAAFSAWRHRQAPEKLRVVERLPATPEALRLEHPKG</sequence>
<evidence type="ECO:0000313" key="6">
    <source>
        <dbReference type="EMBL" id="AIL60547.1"/>
    </source>
</evidence>
<dbReference type="Pfam" id="PF06803">
    <property type="entry name" value="DUF1232"/>
    <property type="match status" value="1"/>
</dbReference>
<dbReference type="AlphaFoldDB" id="A0A077F4Y3"/>
<comment type="subcellular location">
    <subcellularLocation>
        <location evidence="1">Endomembrane system</location>
        <topology evidence="1">Multi-pass membrane protein</topology>
    </subcellularLocation>
</comment>
<feature type="domain" description="DUF1232" evidence="5">
    <location>
        <begin position="66"/>
        <end position="102"/>
    </location>
</feature>
<dbReference type="Proteomes" id="UP000028931">
    <property type="component" value="Chromosome"/>
</dbReference>
<dbReference type="HOGENOM" id="CLU_110199_2_0_6"/>
<dbReference type="OrthoDB" id="9804184at2"/>
<evidence type="ECO:0000256" key="4">
    <source>
        <dbReference type="ARBA" id="ARBA00023136"/>
    </source>
</evidence>
<evidence type="ECO:0000256" key="2">
    <source>
        <dbReference type="ARBA" id="ARBA00022692"/>
    </source>
</evidence>
<dbReference type="InterPro" id="IPR010652">
    <property type="entry name" value="DUF1232"/>
</dbReference>
<keyword evidence="4" id="KW-0472">Membrane</keyword>
<name>A0A077F4Y3_9PSED</name>
<dbReference type="RefSeq" id="WP_038608203.1">
    <property type="nucleotide sequence ID" value="NZ_CP009048.1"/>
</dbReference>
<evidence type="ECO:0000259" key="5">
    <source>
        <dbReference type="Pfam" id="PF06803"/>
    </source>
</evidence>
<evidence type="ECO:0000256" key="1">
    <source>
        <dbReference type="ARBA" id="ARBA00004127"/>
    </source>
</evidence>
<organism evidence="6 7">
    <name type="scientific">Pseudomonas alkylphenolica</name>
    <dbReference type="NCBI Taxonomy" id="237609"/>
    <lineage>
        <taxon>Bacteria</taxon>
        <taxon>Pseudomonadati</taxon>
        <taxon>Pseudomonadota</taxon>
        <taxon>Gammaproteobacteria</taxon>
        <taxon>Pseudomonadales</taxon>
        <taxon>Pseudomonadaceae</taxon>
        <taxon>Pseudomonas</taxon>
    </lineage>
</organism>
<dbReference type="KEGG" id="palk:PSAKL28_13210"/>
<dbReference type="eggNOG" id="COG3339">
    <property type="taxonomic scope" value="Bacteria"/>
</dbReference>
<dbReference type="GO" id="GO:0012505">
    <property type="term" value="C:endomembrane system"/>
    <property type="evidence" value="ECO:0007669"/>
    <property type="project" value="UniProtKB-SubCell"/>
</dbReference>